<accession>I3EHE2</accession>
<keyword evidence="1" id="KW-0812">Transmembrane</keyword>
<dbReference type="Proteomes" id="UP000002872">
    <property type="component" value="Unassembled WGS sequence"/>
</dbReference>
<reference evidence="2" key="1">
    <citation type="submission" date="2011-01" db="EMBL/GenBank/DDBJ databases">
        <title>The Genome Sequence of Nematocida parisii strain ERTm3.</title>
        <authorList>
            <consortium name="The Broad Institute Genome Sequencing Platform"/>
            <consortium name="The Broad Institute Genome Sequencing Center for Infectious Disease"/>
            <person name="Cuomo C."/>
            <person name="Troemel E."/>
            <person name="Young S.K."/>
            <person name="Zeng Q."/>
            <person name="Gargeya S."/>
            <person name="Fitzgerald M."/>
            <person name="Haas B."/>
            <person name="Abouelleil A."/>
            <person name="Alvarado L."/>
            <person name="Arachchi H.M."/>
            <person name="Berlin A."/>
            <person name="Chapman S.B."/>
            <person name="Gearin G."/>
            <person name="Goldberg J."/>
            <person name="Griggs A."/>
            <person name="Gujja S."/>
            <person name="Hansen M."/>
            <person name="Heiman D."/>
            <person name="Howarth C."/>
            <person name="Larimer J."/>
            <person name="Lui A."/>
            <person name="MacDonald P.J.P."/>
            <person name="McCowen C."/>
            <person name="Montmayeur A."/>
            <person name="Murphy C."/>
            <person name="Neiman D."/>
            <person name="Pearson M."/>
            <person name="Priest M."/>
            <person name="Roberts A."/>
            <person name="Saif S."/>
            <person name="Shea T."/>
            <person name="Sisk P."/>
            <person name="Stolte C."/>
            <person name="Sykes S."/>
            <person name="Wortman J."/>
            <person name="Nusbaum C."/>
            <person name="Birren B."/>
        </authorList>
    </citation>
    <scope>NUCLEOTIDE SEQUENCE</scope>
    <source>
        <strain evidence="2">ERTm3</strain>
    </source>
</reference>
<proteinExistence type="predicted"/>
<keyword evidence="1" id="KW-0472">Membrane</keyword>
<sequence length="610" mass="71117">MEQLKKKGFALGLIYTLNICIVLCSAITSSDTNVQNIQVEEDIPLHNSKLSSQTNSLELETSNKHKVVFSIKNPWYVDSHLVYVSSQSGNLEEDSRPSTINVMALELSTSELESATKDNNGQIINKKLELGDKMPLNPGSLYIKPAKRRSIDVDVFSSTRIKKPYGIDQNNKQDGSIKNEAPDSNLAINSESHTTTSNINFNEIPVTVAKFSENKYIMDSYIDKNPFVIRNYTSFIEEVENIVLSNNFSDHIIRKKTLKTISDWEKDKETNFWILIRSIHENFLMKKEIFLYILENYRKQINNMRNPSFYKGILEDIIKYINFHMKYIYNNPEKCSSNCIMPIQETLGSILANKEVSLYCCCSGIDRQIVTEKRDDDIQLKKKLNAILLIPEVYEDFYKIPLNVINKFFTEINYEFYNCITKYHTLTLKKKNMKILIYLRYIIIYLISTVQKNEVEIEESYKKVKEIIVTENCNKNIQECNTKAVYYLVYNVVQAFYNYFPVVYKLRKVDKQEIKNRIARVHINICSNRLFYKTLGAAAVASQKYLEFTVNFKKVYKMKEKAFILEIHILKNKNAHISKADTPISIKDHYHVQFVDNESHTIQIFIFHTT</sequence>
<evidence type="ECO:0000313" key="3">
    <source>
        <dbReference type="Proteomes" id="UP000002872"/>
    </source>
</evidence>
<organism evidence="2 3">
    <name type="scientific">Nematocida parisii (strain ERTm3)</name>
    <name type="common">Nematode killer fungus</name>
    <dbReference type="NCBI Taxonomy" id="935791"/>
    <lineage>
        <taxon>Eukaryota</taxon>
        <taxon>Fungi</taxon>
        <taxon>Fungi incertae sedis</taxon>
        <taxon>Microsporidia</taxon>
        <taxon>Nematocida</taxon>
    </lineage>
</organism>
<gene>
    <name evidence="2" type="ORF">NEQG_01329</name>
</gene>
<evidence type="ECO:0000256" key="1">
    <source>
        <dbReference type="SAM" id="Phobius"/>
    </source>
</evidence>
<dbReference type="VEuPathDB" id="MicrosporidiaDB:NEQG_01329"/>
<keyword evidence="3" id="KW-1185">Reference proteome</keyword>
<dbReference type="EMBL" id="GL870878">
    <property type="protein sequence ID" value="EIJ88639.1"/>
    <property type="molecule type" value="Genomic_DNA"/>
</dbReference>
<evidence type="ECO:0000313" key="2">
    <source>
        <dbReference type="EMBL" id="EIJ88639.1"/>
    </source>
</evidence>
<name>I3EHE2_NEMP3</name>
<dbReference type="InParanoid" id="I3EHE2"/>
<dbReference type="OrthoDB" id="10379721at2759"/>
<feature type="transmembrane region" description="Helical" evidence="1">
    <location>
        <begin position="9"/>
        <end position="28"/>
    </location>
</feature>
<dbReference type="HOGENOM" id="CLU_427047_0_0_1"/>
<dbReference type="AlphaFoldDB" id="I3EHE2"/>
<keyword evidence="1" id="KW-1133">Transmembrane helix</keyword>
<protein>
    <submittedName>
        <fullName evidence="2">Uncharacterized protein</fullName>
    </submittedName>
</protein>